<dbReference type="SUPFAM" id="SSF53850">
    <property type="entry name" value="Periplasmic binding protein-like II"/>
    <property type="match status" value="1"/>
</dbReference>
<dbReference type="PANTHER" id="PTHR30579:SF7">
    <property type="entry name" value="HTH-TYPE TRANSCRIPTIONAL REGULATOR LRHA-RELATED"/>
    <property type="match status" value="1"/>
</dbReference>
<dbReference type="RefSeq" id="WP_004922836.1">
    <property type="nucleotide sequence ID" value="NZ_DS607663.1"/>
</dbReference>
<dbReference type="GO" id="GO:0003700">
    <property type="term" value="F:DNA-binding transcription factor activity"/>
    <property type="evidence" value="ECO:0007669"/>
    <property type="project" value="TreeGrafter"/>
</dbReference>
<keyword evidence="2" id="KW-0238">DNA-binding</keyword>
<feature type="domain" description="LysR substrate-binding" evidence="4">
    <location>
        <begin position="21"/>
        <end position="148"/>
    </location>
</feature>
<evidence type="ECO:0000256" key="1">
    <source>
        <dbReference type="ARBA" id="ARBA00023015"/>
    </source>
</evidence>
<dbReference type="InterPro" id="IPR005119">
    <property type="entry name" value="LysR_subst-bd"/>
</dbReference>
<evidence type="ECO:0000313" key="6">
    <source>
        <dbReference type="Proteomes" id="UP000004506"/>
    </source>
</evidence>
<keyword evidence="3" id="KW-0804">Transcription</keyword>
<evidence type="ECO:0000259" key="4">
    <source>
        <dbReference type="Pfam" id="PF03466"/>
    </source>
</evidence>
<organism evidence="5 6">
    <name type="scientific">Providencia stuartii ATCC 25827</name>
    <dbReference type="NCBI Taxonomy" id="471874"/>
    <lineage>
        <taxon>Bacteria</taxon>
        <taxon>Pseudomonadati</taxon>
        <taxon>Pseudomonadota</taxon>
        <taxon>Gammaproteobacteria</taxon>
        <taxon>Enterobacterales</taxon>
        <taxon>Morganellaceae</taxon>
        <taxon>Providencia</taxon>
    </lineage>
</organism>
<dbReference type="PANTHER" id="PTHR30579">
    <property type="entry name" value="TRANSCRIPTIONAL REGULATOR"/>
    <property type="match status" value="1"/>
</dbReference>
<dbReference type="AlphaFoldDB" id="A0AA86Z1W5"/>
<protein>
    <recommendedName>
        <fullName evidence="4">LysR substrate-binding domain-containing protein</fullName>
    </recommendedName>
</protein>
<evidence type="ECO:0000313" key="5">
    <source>
        <dbReference type="EMBL" id="EDU60522.1"/>
    </source>
</evidence>
<reference evidence="6" key="2">
    <citation type="submission" date="2008-04" db="EMBL/GenBank/DDBJ databases">
        <title>Draft genome sequence of Providencia stuartii(ATCC 25827).</title>
        <authorList>
            <person name="Sudarsanam P."/>
            <person name="Ley R."/>
            <person name="Guruge J."/>
            <person name="Turnbaugh P.J."/>
            <person name="Mahowald M."/>
            <person name="Liep D."/>
            <person name="Gordon J."/>
        </authorList>
    </citation>
    <scope>NUCLEOTIDE SEQUENCE [LARGE SCALE GENOMIC DNA]</scope>
    <source>
        <strain evidence="6">ATCC 25827</strain>
    </source>
</reference>
<reference evidence="5 6" key="3">
    <citation type="submission" date="2008-05" db="EMBL/GenBank/DDBJ databases">
        <authorList>
            <person name="Fulton L."/>
            <person name="Clifton S."/>
            <person name="Fulton B."/>
            <person name="Xu J."/>
            <person name="Minx P."/>
            <person name="Pepin K.H."/>
            <person name="Johnson M."/>
            <person name="Thiruvilangam P."/>
            <person name="Bhonagiri V."/>
            <person name="Nash W.E."/>
            <person name="Mardis E.R."/>
            <person name="Wilson R.K."/>
        </authorList>
    </citation>
    <scope>NUCLEOTIDE SEQUENCE [LARGE SCALE GENOMIC DNA]</scope>
    <source>
        <strain evidence="5 6">ATCC 25827</strain>
    </source>
</reference>
<keyword evidence="1" id="KW-0805">Transcription regulation</keyword>
<name>A0AA86Z1W5_PROST</name>
<comment type="caution">
    <text evidence="5">The sequence shown here is derived from an EMBL/GenBank/DDBJ whole genome shotgun (WGS) entry which is preliminary data.</text>
</comment>
<dbReference type="InterPro" id="IPR050176">
    <property type="entry name" value="LTTR"/>
</dbReference>
<dbReference type="EMBL" id="ABJD02000101">
    <property type="protein sequence ID" value="EDU60522.1"/>
    <property type="molecule type" value="Genomic_DNA"/>
</dbReference>
<dbReference type="Proteomes" id="UP000004506">
    <property type="component" value="Unassembled WGS sequence"/>
</dbReference>
<evidence type="ECO:0000256" key="2">
    <source>
        <dbReference type="ARBA" id="ARBA00023125"/>
    </source>
</evidence>
<accession>A0AA86Z1W5</accession>
<dbReference type="Gene3D" id="3.40.190.10">
    <property type="entry name" value="Periplasmic binding protein-like II"/>
    <property type="match status" value="2"/>
</dbReference>
<sequence length="183" mass="19808">MGPEVSSILSQLNSLDSVNLIEVNIQTSEIILQEFNEGNLDAVIVRSTDDRREGTILSPDNFGWFASSDFSSFPNQPLPLANLSADCATSGQATKLLNQAGIEYKEVFVGGGLPALISAISSGIAIGILPYRLAPSHFVEISGKLSLPEIPSVNIVLHSALSDRKSRKISQTIEKIYKEQFFN</sequence>
<dbReference type="GO" id="GO:0003677">
    <property type="term" value="F:DNA binding"/>
    <property type="evidence" value="ECO:0007669"/>
    <property type="project" value="UniProtKB-KW"/>
</dbReference>
<gene>
    <name evidence="5" type="ORF">PROSTU_03729</name>
</gene>
<evidence type="ECO:0000256" key="3">
    <source>
        <dbReference type="ARBA" id="ARBA00023163"/>
    </source>
</evidence>
<dbReference type="Pfam" id="PF03466">
    <property type="entry name" value="LysR_substrate"/>
    <property type="match status" value="1"/>
</dbReference>
<proteinExistence type="predicted"/>
<reference evidence="6" key="1">
    <citation type="submission" date="2008-04" db="EMBL/GenBank/DDBJ databases">
        <title>Draft genome sequence of Providencia stuartii (ATCC 25827).</title>
        <authorList>
            <person name="Sudarsanam P."/>
            <person name="Ley R."/>
            <person name="Guruge J."/>
            <person name="Turnbaugh P.J."/>
            <person name="Mahowald M."/>
            <person name="Liep D."/>
            <person name="Gordon J."/>
        </authorList>
    </citation>
    <scope>NUCLEOTIDE SEQUENCE [LARGE SCALE GENOMIC DNA]</scope>
    <source>
        <strain evidence="6">ATCC 25827</strain>
    </source>
</reference>